<keyword evidence="1" id="KW-0547">Nucleotide-binding</keyword>
<evidence type="ECO:0000256" key="2">
    <source>
        <dbReference type="ARBA" id="ARBA00022840"/>
    </source>
</evidence>
<evidence type="ECO:0008006" key="6">
    <source>
        <dbReference type="Google" id="ProtNLM"/>
    </source>
</evidence>
<evidence type="ECO:0000313" key="5">
    <source>
        <dbReference type="Proteomes" id="UP001222932"/>
    </source>
</evidence>
<proteinExistence type="inferred from homology"/>
<dbReference type="Pfam" id="PF08433">
    <property type="entry name" value="KTI12"/>
    <property type="match status" value="1"/>
</dbReference>
<dbReference type="Proteomes" id="UP001222932">
    <property type="component" value="Unassembled WGS sequence"/>
</dbReference>
<comment type="similarity">
    <text evidence="3">Belongs to the KTI12 family.</text>
</comment>
<protein>
    <recommendedName>
        <fullName evidence="6">Chromatin associated protein KTI12</fullName>
    </recommendedName>
</protein>
<comment type="caution">
    <text evidence="4">The sequence shown here is derived from an EMBL/GenBank/DDBJ whole genome shotgun (WGS) entry which is preliminary data.</text>
</comment>
<dbReference type="PANTHER" id="PTHR12435">
    <property type="match status" value="1"/>
</dbReference>
<dbReference type="Gene3D" id="3.40.50.300">
    <property type="entry name" value="P-loop containing nucleotide triphosphate hydrolases"/>
    <property type="match status" value="1"/>
</dbReference>
<evidence type="ECO:0000256" key="3">
    <source>
        <dbReference type="ARBA" id="ARBA00025768"/>
    </source>
</evidence>
<accession>A0AAD3YFC8</accession>
<dbReference type="InterPro" id="IPR027417">
    <property type="entry name" value="P-loop_NTPase"/>
</dbReference>
<gene>
    <name evidence="4" type="primary">KTI12</name>
    <name evidence="4" type="ORF">CspeluHIS016_0901810</name>
</gene>
<dbReference type="EMBL" id="BTCM01000009">
    <property type="protein sequence ID" value="GMK59964.1"/>
    <property type="molecule type" value="Genomic_DNA"/>
</dbReference>
<organism evidence="4 5">
    <name type="scientific">Cutaneotrichosporon spelunceum</name>
    <dbReference type="NCBI Taxonomy" id="1672016"/>
    <lineage>
        <taxon>Eukaryota</taxon>
        <taxon>Fungi</taxon>
        <taxon>Dikarya</taxon>
        <taxon>Basidiomycota</taxon>
        <taxon>Agaricomycotina</taxon>
        <taxon>Tremellomycetes</taxon>
        <taxon>Trichosporonales</taxon>
        <taxon>Trichosporonaceae</taxon>
        <taxon>Cutaneotrichosporon</taxon>
    </lineage>
</organism>
<name>A0AAD3YFC8_9TREE</name>
<reference evidence="4" key="1">
    <citation type="journal article" date="2023" name="BMC Genomics">
        <title>Chromosome-level genome assemblies of Cutaneotrichosporon spp. (Trichosporonales, Basidiomycota) reveal imbalanced evolution between nucleotide sequences and chromosome synteny.</title>
        <authorList>
            <person name="Kobayashi Y."/>
            <person name="Kayamori A."/>
            <person name="Aoki K."/>
            <person name="Shiwa Y."/>
            <person name="Matsutani M."/>
            <person name="Fujita N."/>
            <person name="Sugita T."/>
            <person name="Iwasaki W."/>
            <person name="Tanaka N."/>
            <person name="Takashima M."/>
        </authorList>
    </citation>
    <scope>NUCLEOTIDE SEQUENCE</scope>
    <source>
        <strain evidence="4">HIS016</strain>
    </source>
</reference>
<sequence>MALVTISGFPSSGKSTRARQLRDYLQGRIAAPDYDGPKFDVVVVDDAGCHVSRSAYDDSKTEKPARAALFTAATRSLRPDTITILDSANYIKGFRYQLYCAAREAGVRVATVRVAAPPGKCAEWHEQRPEEERYVQATFDNLIQRYEEPNSMVRWDSPLFTIPWDEELPGDEIWSAIRTGVKRPPNQAVNQRSAPPPGTLQTLTRTTSAIVSALVAHLAAGPTPTFPIPSPPAPAGLVLHLPNHQPTLSEMQRLKRQFEATQTGAQRSGGGAAGSWTEPEVATNFVTFLENVWESR</sequence>
<reference evidence="4" key="2">
    <citation type="submission" date="2023-06" db="EMBL/GenBank/DDBJ databases">
        <authorList>
            <person name="Kobayashi Y."/>
            <person name="Kayamori A."/>
            <person name="Aoki K."/>
            <person name="Shiwa Y."/>
            <person name="Fujita N."/>
            <person name="Sugita T."/>
            <person name="Iwasaki W."/>
            <person name="Tanaka N."/>
            <person name="Takashima M."/>
        </authorList>
    </citation>
    <scope>NUCLEOTIDE SEQUENCE</scope>
    <source>
        <strain evidence="4">HIS016</strain>
    </source>
</reference>
<dbReference type="InterPro" id="IPR013641">
    <property type="entry name" value="KTI12/PSTK"/>
</dbReference>
<evidence type="ECO:0000313" key="4">
    <source>
        <dbReference type="EMBL" id="GMK59964.1"/>
    </source>
</evidence>
<evidence type="ECO:0000256" key="1">
    <source>
        <dbReference type="ARBA" id="ARBA00022741"/>
    </source>
</evidence>
<keyword evidence="2" id="KW-0067">ATP-binding</keyword>
<dbReference type="AlphaFoldDB" id="A0AAD3YFC8"/>
<keyword evidence="5" id="KW-1185">Reference proteome</keyword>
<dbReference type="GO" id="GO:0005524">
    <property type="term" value="F:ATP binding"/>
    <property type="evidence" value="ECO:0007669"/>
    <property type="project" value="UniProtKB-KW"/>
</dbReference>
<dbReference type="SUPFAM" id="SSF52540">
    <property type="entry name" value="P-loop containing nucleoside triphosphate hydrolases"/>
    <property type="match status" value="1"/>
</dbReference>